<keyword evidence="1" id="KW-1277">Toxin-antitoxin system</keyword>
<dbReference type="InterPro" id="IPR029060">
    <property type="entry name" value="PIN-like_dom_sf"/>
</dbReference>
<organism evidence="8 9">
    <name type="scientific">Nocardia colli</name>
    <dbReference type="NCBI Taxonomy" id="2545717"/>
    <lineage>
        <taxon>Bacteria</taxon>
        <taxon>Bacillati</taxon>
        <taxon>Actinomycetota</taxon>
        <taxon>Actinomycetes</taxon>
        <taxon>Mycobacteriales</taxon>
        <taxon>Nocardiaceae</taxon>
        <taxon>Nocardia</taxon>
    </lineage>
</organism>
<evidence type="ECO:0000313" key="8">
    <source>
        <dbReference type="EMBL" id="KAA8889359.1"/>
    </source>
</evidence>
<evidence type="ECO:0000256" key="5">
    <source>
        <dbReference type="ARBA" id="ARBA00022842"/>
    </source>
</evidence>
<feature type="region of interest" description="Disordered" evidence="6">
    <location>
        <begin position="1"/>
        <end position="27"/>
    </location>
</feature>
<dbReference type="GO" id="GO:0004518">
    <property type="term" value="F:nuclease activity"/>
    <property type="evidence" value="ECO:0007669"/>
    <property type="project" value="UniProtKB-KW"/>
</dbReference>
<comment type="caution">
    <text evidence="8">The sequence shown here is derived from an EMBL/GenBank/DDBJ whole genome shotgun (WGS) entry which is preliminary data.</text>
</comment>
<dbReference type="Proteomes" id="UP000323876">
    <property type="component" value="Unassembled WGS sequence"/>
</dbReference>
<reference evidence="8 9" key="1">
    <citation type="submission" date="2019-09" db="EMBL/GenBank/DDBJ databases">
        <authorList>
            <person name="Wang X."/>
        </authorList>
    </citation>
    <scope>NUCLEOTIDE SEQUENCE [LARGE SCALE GENOMIC DNA]</scope>
    <source>
        <strain evidence="8 9">CICC 11023</strain>
    </source>
</reference>
<dbReference type="EMBL" id="VXLC01000003">
    <property type="protein sequence ID" value="KAA8889359.1"/>
    <property type="molecule type" value="Genomic_DNA"/>
</dbReference>
<evidence type="ECO:0000313" key="9">
    <source>
        <dbReference type="Proteomes" id="UP000323876"/>
    </source>
</evidence>
<dbReference type="OrthoDB" id="9804823at2"/>
<keyword evidence="4" id="KW-0378">Hydrolase</keyword>
<accession>A0A5N0EKT4</accession>
<gene>
    <name evidence="8" type="ORF">F3087_10515</name>
</gene>
<keyword evidence="2" id="KW-0540">Nuclease</keyword>
<dbReference type="GO" id="GO:0046872">
    <property type="term" value="F:metal ion binding"/>
    <property type="evidence" value="ECO:0007669"/>
    <property type="project" value="UniProtKB-KW"/>
</dbReference>
<name>A0A5N0EKT4_9NOCA</name>
<evidence type="ECO:0000256" key="1">
    <source>
        <dbReference type="ARBA" id="ARBA00022649"/>
    </source>
</evidence>
<evidence type="ECO:0000256" key="3">
    <source>
        <dbReference type="ARBA" id="ARBA00022723"/>
    </source>
</evidence>
<protein>
    <submittedName>
        <fullName evidence="8">Type II toxin-antitoxin system VapC family toxin</fullName>
    </submittedName>
</protein>
<dbReference type="AlphaFoldDB" id="A0A5N0EKT4"/>
<feature type="domain" description="PIN" evidence="7">
    <location>
        <begin position="45"/>
        <end position="93"/>
    </location>
</feature>
<sequence length="103" mass="11014">MIAQVDDETPPTGMPARPPPPADGRPISARCEQAIADVETRHVDPILPVTTEVVRVWARISVRPINMADGFIAATALVHGLAVVTRNVQHFQETGAAVLNPFG</sequence>
<feature type="compositionally biased region" description="Pro residues" evidence="6">
    <location>
        <begin position="12"/>
        <end position="23"/>
    </location>
</feature>
<proteinExistence type="predicted"/>
<evidence type="ECO:0000256" key="6">
    <source>
        <dbReference type="SAM" id="MobiDB-lite"/>
    </source>
</evidence>
<evidence type="ECO:0000256" key="4">
    <source>
        <dbReference type="ARBA" id="ARBA00022801"/>
    </source>
</evidence>
<evidence type="ECO:0000256" key="2">
    <source>
        <dbReference type="ARBA" id="ARBA00022722"/>
    </source>
</evidence>
<keyword evidence="5" id="KW-0460">Magnesium</keyword>
<evidence type="ECO:0000259" key="7">
    <source>
        <dbReference type="Pfam" id="PF01850"/>
    </source>
</evidence>
<dbReference type="Pfam" id="PF01850">
    <property type="entry name" value="PIN"/>
    <property type="match status" value="1"/>
</dbReference>
<dbReference type="InterPro" id="IPR002716">
    <property type="entry name" value="PIN_dom"/>
</dbReference>
<dbReference type="SUPFAM" id="SSF88723">
    <property type="entry name" value="PIN domain-like"/>
    <property type="match status" value="1"/>
</dbReference>
<keyword evidence="3" id="KW-0479">Metal-binding</keyword>
<dbReference type="GO" id="GO:0016787">
    <property type="term" value="F:hydrolase activity"/>
    <property type="evidence" value="ECO:0007669"/>
    <property type="project" value="UniProtKB-KW"/>
</dbReference>
<dbReference type="Gene3D" id="3.40.50.1010">
    <property type="entry name" value="5'-nuclease"/>
    <property type="match status" value="1"/>
</dbReference>
<keyword evidence="9" id="KW-1185">Reference proteome</keyword>